<gene>
    <name evidence="1" type="ORF">COLO4_01021</name>
</gene>
<evidence type="ECO:0000313" key="2">
    <source>
        <dbReference type="Proteomes" id="UP000187203"/>
    </source>
</evidence>
<name>A0A1R3L344_9ROSI</name>
<proteinExistence type="predicted"/>
<evidence type="ECO:0000313" key="1">
    <source>
        <dbReference type="EMBL" id="OMP13751.1"/>
    </source>
</evidence>
<sequence>MGGVEGAFVELKRHGLASVEISKICDKIVAASGWRVKAFFAMDLSLSWDGDPSIRSVCRSRLLGLLCSPSQASQLPHRSRSVQAVR</sequence>
<protein>
    <submittedName>
        <fullName evidence="1">Protein farnesyltransferase/geranylgeranyltransferase type-1 subunit alpha</fullName>
    </submittedName>
</protein>
<dbReference type="Proteomes" id="UP000187203">
    <property type="component" value="Unassembled WGS sequence"/>
</dbReference>
<accession>A0A1R3L344</accession>
<dbReference type="AlphaFoldDB" id="A0A1R3L344"/>
<dbReference type="EMBL" id="AWUE01003366">
    <property type="protein sequence ID" value="OMP13751.1"/>
    <property type="molecule type" value="Genomic_DNA"/>
</dbReference>
<reference evidence="2" key="1">
    <citation type="submission" date="2013-09" db="EMBL/GenBank/DDBJ databases">
        <title>Corchorus olitorius genome sequencing.</title>
        <authorList>
            <person name="Alam M."/>
            <person name="Haque M.S."/>
            <person name="Islam M.S."/>
            <person name="Emdad E.M."/>
            <person name="Islam M.M."/>
            <person name="Ahmed B."/>
            <person name="Halim A."/>
            <person name="Hossen Q.M.M."/>
            <person name="Hossain M.Z."/>
            <person name="Ahmed R."/>
            <person name="Khan M.M."/>
            <person name="Islam R."/>
            <person name="Rashid M.M."/>
            <person name="Khan S.A."/>
            <person name="Rahman M.S."/>
            <person name="Alam M."/>
            <person name="Yahiya A.S."/>
            <person name="Khan M.S."/>
            <person name="Azam M.S."/>
            <person name="Haque T."/>
            <person name="Lashkar M.Z.H."/>
            <person name="Akhand A.I."/>
            <person name="Morshed G."/>
            <person name="Roy S."/>
            <person name="Uddin K.S."/>
            <person name="Rabeya T."/>
            <person name="Hossain A.S."/>
            <person name="Chowdhury A."/>
            <person name="Snigdha A.R."/>
            <person name="Mortoza M.S."/>
            <person name="Matin S.A."/>
            <person name="Hoque S.M.E."/>
            <person name="Islam M.K."/>
            <person name="Roy D.K."/>
            <person name="Haider R."/>
            <person name="Moosa M.M."/>
            <person name="Elias S.M."/>
            <person name="Hasan A.M."/>
            <person name="Jahan S."/>
            <person name="Shafiuddin M."/>
            <person name="Mahmood N."/>
            <person name="Shommy N.S."/>
        </authorList>
    </citation>
    <scope>NUCLEOTIDE SEQUENCE [LARGE SCALE GENOMIC DNA]</scope>
    <source>
        <strain evidence="2">cv. O-4</strain>
    </source>
</reference>
<comment type="caution">
    <text evidence="1">The sequence shown here is derived from an EMBL/GenBank/DDBJ whole genome shotgun (WGS) entry which is preliminary data.</text>
</comment>
<organism evidence="1 2">
    <name type="scientific">Corchorus olitorius</name>
    <dbReference type="NCBI Taxonomy" id="93759"/>
    <lineage>
        <taxon>Eukaryota</taxon>
        <taxon>Viridiplantae</taxon>
        <taxon>Streptophyta</taxon>
        <taxon>Embryophyta</taxon>
        <taxon>Tracheophyta</taxon>
        <taxon>Spermatophyta</taxon>
        <taxon>Magnoliopsida</taxon>
        <taxon>eudicotyledons</taxon>
        <taxon>Gunneridae</taxon>
        <taxon>Pentapetalae</taxon>
        <taxon>rosids</taxon>
        <taxon>malvids</taxon>
        <taxon>Malvales</taxon>
        <taxon>Malvaceae</taxon>
        <taxon>Grewioideae</taxon>
        <taxon>Apeibeae</taxon>
        <taxon>Corchorus</taxon>
    </lineage>
</organism>
<keyword evidence="2" id="KW-1185">Reference proteome</keyword>